<dbReference type="EMBL" id="JAPFQP010000001">
    <property type="protein sequence ID" value="MCX2718890.1"/>
    <property type="molecule type" value="Genomic_DNA"/>
</dbReference>
<keyword evidence="3" id="KW-1185">Reference proteome</keyword>
<dbReference type="InterPro" id="IPR036188">
    <property type="entry name" value="FAD/NAD-bd_sf"/>
</dbReference>
<dbReference type="AlphaFoldDB" id="A0AAE3SMW4"/>
<dbReference type="Proteomes" id="UP001207116">
    <property type="component" value="Unassembled WGS sequence"/>
</dbReference>
<dbReference type="GO" id="GO:0016491">
    <property type="term" value="F:oxidoreductase activity"/>
    <property type="evidence" value="ECO:0007669"/>
    <property type="project" value="InterPro"/>
</dbReference>
<dbReference type="InterPro" id="IPR002937">
    <property type="entry name" value="Amino_oxidase"/>
</dbReference>
<dbReference type="Pfam" id="PF01593">
    <property type="entry name" value="Amino_oxidase"/>
    <property type="match status" value="1"/>
</dbReference>
<evidence type="ECO:0000259" key="1">
    <source>
        <dbReference type="Pfam" id="PF01593"/>
    </source>
</evidence>
<dbReference type="RefSeq" id="WP_266011244.1">
    <property type="nucleotide sequence ID" value="NZ_JAPFQP010000001.1"/>
</dbReference>
<dbReference type="SUPFAM" id="SSF51905">
    <property type="entry name" value="FAD/NAD(P)-binding domain"/>
    <property type="match status" value="1"/>
</dbReference>
<evidence type="ECO:0000313" key="2">
    <source>
        <dbReference type="EMBL" id="MCX2718890.1"/>
    </source>
</evidence>
<organism evidence="2 3">
    <name type="scientific">Lentiprolixibacter aurantiacus</name>
    <dbReference type="NCBI Taxonomy" id="2993939"/>
    <lineage>
        <taxon>Bacteria</taxon>
        <taxon>Pseudomonadati</taxon>
        <taxon>Bacteroidota</taxon>
        <taxon>Flavobacteriia</taxon>
        <taxon>Flavobacteriales</taxon>
        <taxon>Flavobacteriaceae</taxon>
        <taxon>Lentiprolixibacter</taxon>
    </lineage>
</organism>
<gene>
    <name evidence="2" type="ORF">OO016_04675</name>
</gene>
<sequence length="422" mass="47252">MQKSTYKIHIVGAGLSGLIAARVLEQHGYHPTVLEASDRVGGRVKTDKEGGHLMDHGFQVLLTAYPLARKHLDFEKLNLQYFRPGAVLYAEGKGRKLGDPLRDASLLFPTIFNNAATFGDKLKIFRLNRELKKKSLEEIFDTPEVNTLSYLKDYGFSNTVIARFFKPFFAGIFLEPELETSSRMFEFVYKMFGEGKAAIPKEGIEAIPRQIQDQLVNTSFQFSTPVEKVEEGRITLKTGEIIPSHLTIVATEASGLIPNLRKQELTWRSCDTLYFETESRSTKENLIGLVSEPNALINNIAFNLNRKSKTSTLSVTIVKDHSHTEKDLIEKVKGELETLCGIPNCRFLKRYNIKSALPKLQNLKYGLPPSETRINSTVFLSGDVLLNASLNAAMLSGEQAALGIISLLEESPDLDYLISEYL</sequence>
<feature type="domain" description="Amine oxidase" evidence="1">
    <location>
        <begin position="15"/>
        <end position="343"/>
    </location>
</feature>
<dbReference type="Gene3D" id="3.50.50.60">
    <property type="entry name" value="FAD/NAD(P)-binding domain"/>
    <property type="match status" value="1"/>
</dbReference>
<reference evidence="2" key="1">
    <citation type="submission" date="2022-11" db="EMBL/GenBank/DDBJ databases">
        <title>The characterization of three novel Bacteroidetes species and genomic analysis of their roles in tidal elemental geochemical cycles.</title>
        <authorList>
            <person name="Ma K.-J."/>
        </authorList>
    </citation>
    <scope>NUCLEOTIDE SEQUENCE</scope>
    <source>
        <strain evidence="2">M415</strain>
    </source>
</reference>
<comment type="caution">
    <text evidence="2">The sequence shown here is derived from an EMBL/GenBank/DDBJ whole genome shotgun (WGS) entry which is preliminary data.</text>
</comment>
<dbReference type="PANTHER" id="PTHR42841">
    <property type="entry name" value="AMINE OXIDASE"/>
    <property type="match status" value="1"/>
</dbReference>
<evidence type="ECO:0000313" key="3">
    <source>
        <dbReference type="Proteomes" id="UP001207116"/>
    </source>
</evidence>
<name>A0AAE3SMW4_9FLAO</name>
<protein>
    <submittedName>
        <fullName evidence="2">FAD-dependent oxidoreductase</fullName>
    </submittedName>
</protein>
<proteinExistence type="predicted"/>
<accession>A0AAE3SMW4</accession>